<gene>
    <name evidence="2" type="ORF">CAL13_08155</name>
</gene>
<feature type="transmembrane region" description="Helical" evidence="1">
    <location>
        <begin position="80"/>
        <end position="99"/>
    </location>
</feature>
<sequence>MPLIVVARFDTLAAAASAAHALMGEGFRDDAVAVFRAADQRERWPRARVHAAMARIAGLAAAGSGVAAAAAALLDTPAPYGVAIAACGALAGSLIATLISRAGAHRARPYRAQGAFVAVVAEPARAAQSAQLLHDAGGWGVERLGGRYVSPEALYRDAGFDEFHAGQTIP</sequence>
<keyword evidence="3" id="KW-1185">Reference proteome</keyword>
<dbReference type="OrthoDB" id="8635812at2"/>
<evidence type="ECO:0000313" key="2">
    <source>
        <dbReference type="EMBL" id="ARP86178.1"/>
    </source>
</evidence>
<proteinExistence type="predicted"/>
<reference evidence="2 3" key="1">
    <citation type="submission" date="2017-05" db="EMBL/GenBank/DDBJ databases">
        <title>Complete and WGS of Bordetella genogroups.</title>
        <authorList>
            <person name="Spilker T."/>
            <person name="LiPuma J."/>
        </authorList>
    </citation>
    <scope>NUCLEOTIDE SEQUENCE [LARGE SCALE GENOMIC DNA]</scope>
    <source>
        <strain evidence="2 3">AU17164</strain>
    </source>
</reference>
<evidence type="ECO:0000313" key="3">
    <source>
        <dbReference type="Proteomes" id="UP000194139"/>
    </source>
</evidence>
<dbReference type="EMBL" id="CP021109">
    <property type="protein sequence ID" value="ARP86178.1"/>
    <property type="molecule type" value="Genomic_DNA"/>
</dbReference>
<organism evidence="2 3">
    <name type="scientific">Bordetella genomosp. 9</name>
    <dbReference type="NCBI Taxonomy" id="1416803"/>
    <lineage>
        <taxon>Bacteria</taxon>
        <taxon>Pseudomonadati</taxon>
        <taxon>Pseudomonadota</taxon>
        <taxon>Betaproteobacteria</taxon>
        <taxon>Burkholderiales</taxon>
        <taxon>Alcaligenaceae</taxon>
        <taxon>Bordetella</taxon>
    </lineage>
</organism>
<feature type="transmembrane region" description="Helical" evidence="1">
    <location>
        <begin position="52"/>
        <end position="74"/>
    </location>
</feature>
<name>A0A1W6YYM5_9BORD</name>
<keyword evidence="1" id="KW-1133">Transmembrane helix</keyword>
<accession>A0A1W6YYM5</accession>
<dbReference type="AlphaFoldDB" id="A0A1W6YYM5"/>
<keyword evidence="1" id="KW-0472">Membrane</keyword>
<evidence type="ECO:0000256" key="1">
    <source>
        <dbReference type="SAM" id="Phobius"/>
    </source>
</evidence>
<dbReference type="RefSeq" id="WP_086056961.1">
    <property type="nucleotide sequence ID" value="NZ_CP021109.1"/>
</dbReference>
<dbReference type="Proteomes" id="UP000194139">
    <property type="component" value="Chromosome"/>
</dbReference>
<protein>
    <submittedName>
        <fullName evidence="2">Uncharacterized protein</fullName>
    </submittedName>
</protein>
<keyword evidence="1" id="KW-0812">Transmembrane</keyword>